<dbReference type="PANTHER" id="PTHR43086:SF3">
    <property type="entry name" value="NADP-DEPENDENT 3-HYDROXY ACID DEHYDROGENASE YDFG"/>
    <property type="match status" value="1"/>
</dbReference>
<accession>A0A923I7B2</accession>
<proteinExistence type="inferred from homology"/>
<keyword evidence="2" id="KW-0560">Oxidoreductase</keyword>
<evidence type="ECO:0000313" key="3">
    <source>
        <dbReference type="EMBL" id="MBC5581611.1"/>
    </source>
</evidence>
<comment type="caution">
    <text evidence="3">The sequence shown here is derived from an EMBL/GenBank/DDBJ whole genome shotgun (WGS) entry which is preliminary data.</text>
</comment>
<dbReference type="InterPro" id="IPR036291">
    <property type="entry name" value="NAD(P)-bd_dom_sf"/>
</dbReference>
<sequence>MYVKKIAIVTGASGGIGQEFVQELIKEALDEIWVIGRNKQRLFALKDEFGEKIIPVCKDLTDRADLLSISDLLKGRDLTVKWLVNNAGTAKMAPSTDLSFLEIEQTIDLNCKAPITLMNICIPFMEKGSKILNISSASAFQPVPFINLYASTKAFERNYSRALNKELKSAGITVTAVCPSWVDTPMLTKELNGKSIRFPGIVTPEKVVKKALKDAKKGKDMSICSLYVKCQHINVKLLPQTLTMKIWLHSIKKYL</sequence>
<reference evidence="3" key="1">
    <citation type="submission" date="2020-08" db="EMBL/GenBank/DDBJ databases">
        <title>Genome public.</title>
        <authorList>
            <person name="Liu C."/>
            <person name="Sun Q."/>
        </authorList>
    </citation>
    <scope>NUCLEOTIDE SEQUENCE</scope>
    <source>
        <strain evidence="3">BX8</strain>
    </source>
</reference>
<keyword evidence="4" id="KW-1185">Reference proteome</keyword>
<evidence type="ECO:0000256" key="1">
    <source>
        <dbReference type="ARBA" id="ARBA00006484"/>
    </source>
</evidence>
<evidence type="ECO:0000313" key="4">
    <source>
        <dbReference type="Proteomes" id="UP000659630"/>
    </source>
</evidence>
<dbReference type="PANTHER" id="PTHR43086">
    <property type="entry name" value="VERY-LONG-CHAIN 3-OXOOACYL-COA REDUCTASE"/>
    <property type="match status" value="1"/>
</dbReference>
<dbReference type="Proteomes" id="UP000659630">
    <property type="component" value="Unassembled WGS sequence"/>
</dbReference>
<dbReference type="SUPFAM" id="SSF51735">
    <property type="entry name" value="NAD(P)-binding Rossmann-fold domains"/>
    <property type="match status" value="1"/>
</dbReference>
<dbReference type="AlphaFoldDB" id="A0A923I7B2"/>
<evidence type="ECO:0000256" key="2">
    <source>
        <dbReference type="ARBA" id="ARBA00023002"/>
    </source>
</evidence>
<organism evidence="3 4">
    <name type="scientific">Anaerofilum hominis</name>
    <dbReference type="NCBI Taxonomy" id="2763016"/>
    <lineage>
        <taxon>Bacteria</taxon>
        <taxon>Bacillati</taxon>
        <taxon>Bacillota</taxon>
        <taxon>Clostridia</taxon>
        <taxon>Eubacteriales</taxon>
        <taxon>Oscillospiraceae</taxon>
        <taxon>Anaerofilum</taxon>
    </lineage>
</organism>
<dbReference type="Gene3D" id="3.40.50.720">
    <property type="entry name" value="NAD(P)-binding Rossmann-like Domain"/>
    <property type="match status" value="1"/>
</dbReference>
<dbReference type="GO" id="GO:0016491">
    <property type="term" value="F:oxidoreductase activity"/>
    <property type="evidence" value="ECO:0007669"/>
    <property type="project" value="UniProtKB-KW"/>
</dbReference>
<dbReference type="EMBL" id="JACONZ010000003">
    <property type="protein sequence ID" value="MBC5581611.1"/>
    <property type="molecule type" value="Genomic_DNA"/>
</dbReference>
<dbReference type="CDD" id="cd05233">
    <property type="entry name" value="SDR_c"/>
    <property type="match status" value="1"/>
</dbReference>
<protein>
    <submittedName>
        <fullName evidence="3">SDR family NAD(P)-dependent oxidoreductase</fullName>
    </submittedName>
</protein>
<dbReference type="InterPro" id="IPR002347">
    <property type="entry name" value="SDR_fam"/>
</dbReference>
<dbReference type="Pfam" id="PF00106">
    <property type="entry name" value="adh_short"/>
    <property type="match status" value="1"/>
</dbReference>
<name>A0A923I7B2_9FIRM</name>
<comment type="similarity">
    <text evidence="1">Belongs to the short-chain dehydrogenases/reductases (SDR) family.</text>
</comment>
<gene>
    <name evidence="3" type="ORF">H8S23_08840</name>
</gene>
<dbReference type="PRINTS" id="PR00081">
    <property type="entry name" value="GDHRDH"/>
</dbReference>